<dbReference type="CDD" id="cd00146">
    <property type="entry name" value="PKD"/>
    <property type="match status" value="2"/>
</dbReference>
<evidence type="ECO:0000256" key="1">
    <source>
        <dbReference type="SAM" id="MobiDB-lite"/>
    </source>
</evidence>
<dbReference type="InterPro" id="IPR000601">
    <property type="entry name" value="PKD_dom"/>
</dbReference>
<evidence type="ECO:0000259" key="2">
    <source>
        <dbReference type="PROSITE" id="PS50093"/>
    </source>
</evidence>
<protein>
    <submittedName>
        <fullName evidence="3">PKD repeat protein</fullName>
    </submittedName>
</protein>
<accession>A0ABS4TQR2</accession>
<dbReference type="InterPro" id="IPR011048">
    <property type="entry name" value="Haem_d1_sf"/>
</dbReference>
<feature type="domain" description="PKD" evidence="2">
    <location>
        <begin position="489"/>
        <end position="543"/>
    </location>
</feature>
<dbReference type="Pfam" id="PF00801">
    <property type="entry name" value="PKD"/>
    <property type="match status" value="1"/>
</dbReference>
<gene>
    <name evidence="3" type="ORF">JOF56_007129</name>
</gene>
<feature type="domain" description="PKD" evidence="2">
    <location>
        <begin position="422"/>
        <end position="475"/>
    </location>
</feature>
<feature type="region of interest" description="Disordered" evidence="1">
    <location>
        <begin position="908"/>
        <end position="932"/>
    </location>
</feature>
<dbReference type="EMBL" id="JAGINW010000001">
    <property type="protein sequence ID" value="MBP2326744.1"/>
    <property type="molecule type" value="Genomic_DNA"/>
</dbReference>
<dbReference type="InterPro" id="IPR022409">
    <property type="entry name" value="PKD/Chitinase_dom"/>
</dbReference>
<dbReference type="SUPFAM" id="SSF49299">
    <property type="entry name" value="PKD domain"/>
    <property type="match status" value="2"/>
</dbReference>
<dbReference type="SMART" id="SM00089">
    <property type="entry name" value="PKD"/>
    <property type="match status" value="2"/>
</dbReference>
<dbReference type="Gene3D" id="2.60.40.10">
    <property type="entry name" value="Immunoglobulins"/>
    <property type="match status" value="2"/>
</dbReference>
<dbReference type="SUPFAM" id="SSF51004">
    <property type="entry name" value="C-terminal (heme d1) domain of cytochrome cd1-nitrite reductase"/>
    <property type="match status" value="1"/>
</dbReference>
<name>A0ABS4TQR2_9PSEU</name>
<dbReference type="InterPro" id="IPR011050">
    <property type="entry name" value="Pectin_lyase_fold/virulence"/>
</dbReference>
<dbReference type="InterPro" id="IPR013783">
    <property type="entry name" value="Ig-like_fold"/>
</dbReference>
<dbReference type="SMART" id="SM00710">
    <property type="entry name" value="PbH1"/>
    <property type="match status" value="6"/>
</dbReference>
<dbReference type="InterPro" id="IPR039448">
    <property type="entry name" value="Beta_helix"/>
</dbReference>
<evidence type="ECO:0000313" key="3">
    <source>
        <dbReference type="EMBL" id="MBP2326744.1"/>
    </source>
</evidence>
<dbReference type="Proteomes" id="UP001519332">
    <property type="component" value="Unassembled WGS sequence"/>
</dbReference>
<sequence length="932" mass="97343">MAQHFGLWRRLTAGIAAAGTVAAGIAVGWDQQSDLAPQVRLHAGAIWVASDEVGQLTLLDGASAEVAAQVQVDQPRTDLHVVQQGATGYALNRAQGSVVRVDGATLATSRPMSPVKGAAGQLAVFPTPHALYSLDTARGLLAKADPETLEPQGDPASLPAGDSAMMDPDGRLWSLDQRTGDLIWFSDGTSHSRPQAHTPGKSRLAFTDGAHALLDAGRGAMELLDPDTGAVQQSVPVDLKPDDTVAVSGSPGERRLLISVGSRGQLLSCTFDTASCAAPVTLSPVPADLGQAVEADNHAVVPDYATGRIWIVDLAGPRVVAEQRLFDHPVRFELLTRDGVVFYNDPRGDQAGVIGLDGRVRPITKYQAGQATQTQQPTQSATPPTGQVTAANLSIGISPRARGVVGDEFRFTAIAKDITSAQWTFGDGSGAAGTKVRHRYTRIGTHTVNVTAQLRQGKIVQAAAQVTVDAPGAPPRIVRINVEPGAPRVGEQVRFSAELAGPRPQRTSWTVTSDRGTETTSSSPTFQHTFTRSGTYTATLEVAVGAVVVRESKQFTVTQEMREVRCGDVITTAAVLTQDLVCGGGVALTIAADDVVLDLGGHSISTSGSATGQKGIVIAADKTIKNVTVRNGAISRFQTGIDMTNVTDVTISNFAISASPMTEDSNPGMTGDRVRNAQLRSVTINAFHPFRFTNESSVSITGSTISGNSARGVAACALDSVCTIARSTISLFNVGCYGGVMEESNASVTVDWSNVSIAYLGPYCGTTTVTKSKVSLLADVSSRQAYITGNTISSGDTLGLWNSFVVSGNDFKGSTLNGVLIFSGQGLVSGNRFLEHQWNGLKVSAIGGGPIGPLEISDNEFTANGLAKDPEAGMDGLAILDVGEGSVIKLSGNHTTNNARYGINVENRDRVENGGGNTSSGDPEGCRNFDCS</sequence>
<dbReference type="SUPFAM" id="SSF51126">
    <property type="entry name" value="Pectin lyase-like"/>
    <property type="match status" value="1"/>
</dbReference>
<dbReference type="Pfam" id="PF18911">
    <property type="entry name" value="PKD_4"/>
    <property type="match status" value="1"/>
</dbReference>
<reference evidence="3 4" key="1">
    <citation type="submission" date="2021-03" db="EMBL/GenBank/DDBJ databases">
        <title>Sequencing the genomes of 1000 actinobacteria strains.</title>
        <authorList>
            <person name="Klenk H.-P."/>
        </authorList>
    </citation>
    <scope>NUCLEOTIDE SEQUENCE [LARGE SCALE GENOMIC DNA]</scope>
    <source>
        <strain evidence="3 4">DSM 46670</strain>
    </source>
</reference>
<dbReference type="InterPro" id="IPR035986">
    <property type="entry name" value="PKD_dom_sf"/>
</dbReference>
<dbReference type="PROSITE" id="PS50093">
    <property type="entry name" value="PKD"/>
    <property type="match status" value="2"/>
</dbReference>
<evidence type="ECO:0000313" key="4">
    <source>
        <dbReference type="Proteomes" id="UP001519332"/>
    </source>
</evidence>
<dbReference type="InterPro" id="IPR006626">
    <property type="entry name" value="PbH1"/>
</dbReference>
<dbReference type="InterPro" id="IPR015943">
    <property type="entry name" value="WD40/YVTN_repeat-like_dom_sf"/>
</dbReference>
<dbReference type="Pfam" id="PF13229">
    <property type="entry name" value="Beta_helix"/>
    <property type="match status" value="1"/>
</dbReference>
<proteinExistence type="predicted"/>
<comment type="caution">
    <text evidence="3">The sequence shown here is derived from an EMBL/GenBank/DDBJ whole genome shotgun (WGS) entry which is preliminary data.</text>
</comment>
<feature type="compositionally biased region" description="Polar residues" evidence="1">
    <location>
        <begin position="505"/>
        <end position="527"/>
    </location>
</feature>
<feature type="region of interest" description="Disordered" evidence="1">
    <location>
        <begin position="500"/>
        <end position="527"/>
    </location>
</feature>
<dbReference type="RefSeq" id="WP_209643777.1">
    <property type="nucleotide sequence ID" value="NZ_JAGINW010000001.1"/>
</dbReference>
<organism evidence="3 4">
    <name type="scientific">Kibdelosporangium banguiense</name>
    <dbReference type="NCBI Taxonomy" id="1365924"/>
    <lineage>
        <taxon>Bacteria</taxon>
        <taxon>Bacillati</taxon>
        <taxon>Actinomycetota</taxon>
        <taxon>Actinomycetes</taxon>
        <taxon>Pseudonocardiales</taxon>
        <taxon>Pseudonocardiaceae</taxon>
        <taxon>Kibdelosporangium</taxon>
    </lineage>
</organism>
<keyword evidence="4" id="KW-1185">Reference proteome</keyword>
<dbReference type="Gene3D" id="2.130.10.10">
    <property type="entry name" value="YVTN repeat-like/Quinoprotein amine dehydrogenase"/>
    <property type="match status" value="1"/>
</dbReference>